<feature type="region of interest" description="Disordered" evidence="1">
    <location>
        <begin position="141"/>
        <end position="178"/>
    </location>
</feature>
<dbReference type="EMBL" id="GL379919">
    <property type="protein sequence ID" value="EGT35119.1"/>
    <property type="molecule type" value="Genomic_DNA"/>
</dbReference>
<feature type="compositionally biased region" description="Basic and acidic residues" evidence="1">
    <location>
        <begin position="86"/>
        <end position="95"/>
    </location>
</feature>
<evidence type="ECO:0000256" key="1">
    <source>
        <dbReference type="SAM" id="MobiDB-lite"/>
    </source>
</evidence>
<evidence type="ECO:0000313" key="2">
    <source>
        <dbReference type="EMBL" id="EGT35119.1"/>
    </source>
</evidence>
<gene>
    <name evidence="2" type="ORF">CAEBREN_06238</name>
</gene>
<sequence length="202" mass="22591">MSNMNSQSTIVQLKAELNRANIQLHQARQAIEEKDQKLKDQGDGIGKLNRDKCQLEKNNRAQQEEVQNQGTQIEKLQVKSPPNKKKLMDEGKNQDLRVALDGQKKEVDALKLKMTELEKIQSPPNTCSSAYTAQPSPLIVRTEASTQTENAEKRVATSTSTQTETALEEEGVQAMERGQVQIKEEVVEEPEDMDVGAEENFG</sequence>
<feature type="compositionally biased region" description="Polar residues" evidence="1">
    <location>
        <begin position="156"/>
        <end position="165"/>
    </location>
</feature>
<dbReference type="AlphaFoldDB" id="G0NP79"/>
<feature type="region of interest" description="Disordered" evidence="1">
    <location>
        <begin position="59"/>
        <end position="96"/>
    </location>
</feature>
<dbReference type="Proteomes" id="UP000008068">
    <property type="component" value="Unassembled WGS sequence"/>
</dbReference>
<evidence type="ECO:0000313" key="3">
    <source>
        <dbReference type="Proteomes" id="UP000008068"/>
    </source>
</evidence>
<protein>
    <submittedName>
        <fullName evidence="2">Uncharacterized protein</fullName>
    </submittedName>
</protein>
<dbReference type="HOGENOM" id="CLU_1355706_0_0_1"/>
<name>G0NP79_CAEBE</name>
<feature type="compositionally biased region" description="Polar residues" evidence="1">
    <location>
        <begin position="64"/>
        <end position="74"/>
    </location>
</feature>
<feature type="region of interest" description="Disordered" evidence="1">
    <location>
        <begin position="32"/>
        <end position="51"/>
    </location>
</feature>
<proteinExistence type="predicted"/>
<keyword evidence="3" id="KW-1185">Reference proteome</keyword>
<accession>G0NP79</accession>
<dbReference type="InParanoid" id="G0NP79"/>
<organism evidence="3">
    <name type="scientific">Caenorhabditis brenneri</name>
    <name type="common">Nematode worm</name>
    <dbReference type="NCBI Taxonomy" id="135651"/>
    <lineage>
        <taxon>Eukaryota</taxon>
        <taxon>Metazoa</taxon>
        <taxon>Ecdysozoa</taxon>
        <taxon>Nematoda</taxon>
        <taxon>Chromadorea</taxon>
        <taxon>Rhabditida</taxon>
        <taxon>Rhabditina</taxon>
        <taxon>Rhabditomorpha</taxon>
        <taxon>Rhabditoidea</taxon>
        <taxon>Rhabditidae</taxon>
        <taxon>Peloderinae</taxon>
        <taxon>Caenorhabditis</taxon>
    </lineage>
</organism>
<reference evidence="3" key="1">
    <citation type="submission" date="2011-07" db="EMBL/GenBank/DDBJ databases">
        <authorList>
            <consortium name="Caenorhabditis brenneri Sequencing and Analysis Consortium"/>
            <person name="Wilson R.K."/>
        </authorList>
    </citation>
    <scope>NUCLEOTIDE SEQUENCE [LARGE SCALE GENOMIC DNA]</scope>
    <source>
        <strain evidence="3">PB2801</strain>
    </source>
</reference>